<proteinExistence type="predicted"/>
<comment type="subunit">
    <text evidence="2">Homotrimer.</text>
</comment>
<reference evidence="13" key="1">
    <citation type="submission" date="2021-02" db="EMBL/GenBank/DDBJ databases">
        <title>Thiocyanate and organic carbon inputs drive convergent selection for specific autotrophic Afipia and Thiobacillus strains within complex microbiomes.</title>
        <authorList>
            <person name="Huddy R.J."/>
            <person name="Sachdeva R."/>
            <person name="Kadzinga F."/>
            <person name="Kantor R.S."/>
            <person name="Harrison S.T.L."/>
            <person name="Banfield J.F."/>
        </authorList>
    </citation>
    <scope>NUCLEOTIDE SEQUENCE</scope>
    <source>
        <strain evidence="13">SCN18_13_7_16_R3_B_64_19</strain>
    </source>
</reference>
<gene>
    <name evidence="13" type="ORF">J0I24_01295</name>
</gene>
<dbReference type="RefSeq" id="WP_276727060.1">
    <property type="nucleotide sequence ID" value="NZ_JAFKMR010000009.1"/>
</dbReference>
<dbReference type="GO" id="GO:0006811">
    <property type="term" value="P:monoatomic ion transport"/>
    <property type="evidence" value="ECO:0007669"/>
    <property type="project" value="UniProtKB-KW"/>
</dbReference>
<evidence type="ECO:0000256" key="5">
    <source>
        <dbReference type="ARBA" id="ARBA00022692"/>
    </source>
</evidence>
<dbReference type="EMBL" id="JAFKMR010000009">
    <property type="protein sequence ID" value="MBN8742922.1"/>
    <property type="molecule type" value="Genomic_DNA"/>
</dbReference>
<feature type="chain" id="PRO_5034679085" evidence="11">
    <location>
        <begin position="23"/>
        <end position="354"/>
    </location>
</feature>
<keyword evidence="6 11" id="KW-0732">Signal</keyword>
<keyword evidence="3" id="KW-0813">Transport</keyword>
<dbReference type="InterPro" id="IPR023614">
    <property type="entry name" value="Porin_dom_sf"/>
</dbReference>
<keyword evidence="10" id="KW-0998">Cell outer membrane</keyword>
<keyword evidence="4" id="KW-1134">Transmembrane beta strand</keyword>
<organism evidence="13 14">
    <name type="scientific">Thiomonas arsenitoxydans (strain DSM 22701 / CIP 110005 / 3As)</name>
    <dbReference type="NCBI Taxonomy" id="426114"/>
    <lineage>
        <taxon>Bacteria</taxon>
        <taxon>Pseudomonadati</taxon>
        <taxon>Pseudomonadota</taxon>
        <taxon>Betaproteobacteria</taxon>
        <taxon>Burkholderiales</taxon>
        <taxon>Thiomonas</taxon>
    </lineage>
</organism>
<dbReference type="Pfam" id="PF13609">
    <property type="entry name" value="Porin_4"/>
    <property type="match status" value="1"/>
</dbReference>
<evidence type="ECO:0000256" key="3">
    <source>
        <dbReference type="ARBA" id="ARBA00022448"/>
    </source>
</evidence>
<evidence type="ECO:0000256" key="6">
    <source>
        <dbReference type="ARBA" id="ARBA00022729"/>
    </source>
</evidence>
<dbReference type="CDD" id="cd00342">
    <property type="entry name" value="gram_neg_porins"/>
    <property type="match status" value="1"/>
</dbReference>
<sequence length="354" mass="37146">MNKQLAIMTIALGLGLSAVAHAQSSVQLYGTVDLGIEHFNNGAGSVNKLGNGILNPSVIGLKGQEDLGGGTSVFFQTETSFCANGVAPGATSASAQFCGPGFMGRTSIVGLKGDYGTFQMGRMFTLSNGDFYVIDPLHSDSLSPFGNTNVATIGEPVWYSQAIAYYSPSINGFNAAAMYQFGDGIGLNKTTGAYNLHLGYAQGPLFIGLDYENQKGPNDVTALKHTMLAAAYDFKVVRIGAYVARNRPDPSSGNPSLNAYAVTASVPYGAATFIGEFALQSDKTVARPNTRMVNLGVRYALSKRTSLYAIYARATNYYYFVNEVDAFGNNNAPTAASGSGAASTGIALGLSMNF</sequence>
<dbReference type="GO" id="GO:0046930">
    <property type="term" value="C:pore complex"/>
    <property type="evidence" value="ECO:0007669"/>
    <property type="project" value="UniProtKB-KW"/>
</dbReference>
<evidence type="ECO:0000313" key="13">
    <source>
        <dbReference type="EMBL" id="MBN8742922.1"/>
    </source>
</evidence>
<evidence type="ECO:0000259" key="12">
    <source>
        <dbReference type="Pfam" id="PF13609"/>
    </source>
</evidence>
<dbReference type="SUPFAM" id="SSF56935">
    <property type="entry name" value="Porins"/>
    <property type="match status" value="1"/>
</dbReference>
<name>A0A8I1MVQ4_THIA3</name>
<accession>A0A8I1MVQ4</accession>
<keyword evidence="8" id="KW-0626">Porin</keyword>
<evidence type="ECO:0000256" key="7">
    <source>
        <dbReference type="ARBA" id="ARBA00023065"/>
    </source>
</evidence>
<dbReference type="PANTHER" id="PTHR34501">
    <property type="entry name" value="PROTEIN YDDL-RELATED"/>
    <property type="match status" value="1"/>
</dbReference>
<dbReference type="GO" id="GO:0009279">
    <property type="term" value="C:cell outer membrane"/>
    <property type="evidence" value="ECO:0007669"/>
    <property type="project" value="UniProtKB-SubCell"/>
</dbReference>
<dbReference type="InterPro" id="IPR050298">
    <property type="entry name" value="Gram-neg_bact_OMP"/>
</dbReference>
<dbReference type="PANTHER" id="PTHR34501:SF9">
    <property type="entry name" value="MAJOR OUTER MEMBRANE PROTEIN P.IA"/>
    <property type="match status" value="1"/>
</dbReference>
<evidence type="ECO:0000256" key="2">
    <source>
        <dbReference type="ARBA" id="ARBA00011233"/>
    </source>
</evidence>
<feature type="domain" description="Porin" evidence="12">
    <location>
        <begin position="11"/>
        <end position="316"/>
    </location>
</feature>
<keyword evidence="5" id="KW-0812">Transmembrane</keyword>
<dbReference type="AlphaFoldDB" id="A0A8I1MVQ4"/>
<evidence type="ECO:0000256" key="9">
    <source>
        <dbReference type="ARBA" id="ARBA00023136"/>
    </source>
</evidence>
<protein>
    <submittedName>
        <fullName evidence="13">Porin</fullName>
    </submittedName>
</protein>
<evidence type="ECO:0000256" key="8">
    <source>
        <dbReference type="ARBA" id="ARBA00023114"/>
    </source>
</evidence>
<comment type="subcellular location">
    <subcellularLocation>
        <location evidence="1">Cell outer membrane</location>
        <topology evidence="1">Multi-pass membrane protein</topology>
    </subcellularLocation>
</comment>
<dbReference type="Gene3D" id="2.40.160.10">
    <property type="entry name" value="Porin"/>
    <property type="match status" value="1"/>
</dbReference>
<evidence type="ECO:0000256" key="1">
    <source>
        <dbReference type="ARBA" id="ARBA00004571"/>
    </source>
</evidence>
<feature type="signal peptide" evidence="11">
    <location>
        <begin position="1"/>
        <end position="22"/>
    </location>
</feature>
<evidence type="ECO:0000256" key="11">
    <source>
        <dbReference type="SAM" id="SignalP"/>
    </source>
</evidence>
<evidence type="ECO:0000256" key="10">
    <source>
        <dbReference type="ARBA" id="ARBA00023237"/>
    </source>
</evidence>
<dbReference type="Proteomes" id="UP000664800">
    <property type="component" value="Unassembled WGS sequence"/>
</dbReference>
<dbReference type="InterPro" id="IPR033900">
    <property type="entry name" value="Gram_neg_porin_domain"/>
</dbReference>
<dbReference type="GO" id="GO:0015288">
    <property type="term" value="F:porin activity"/>
    <property type="evidence" value="ECO:0007669"/>
    <property type="project" value="UniProtKB-KW"/>
</dbReference>
<evidence type="ECO:0000313" key="14">
    <source>
        <dbReference type="Proteomes" id="UP000664800"/>
    </source>
</evidence>
<comment type="caution">
    <text evidence="13">The sequence shown here is derived from an EMBL/GenBank/DDBJ whole genome shotgun (WGS) entry which is preliminary data.</text>
</comment>
<evidence type="ECO:0000256" key="4">
    <source>
        <dbReference type="ARBA" id="ARBA00022452"/>
    </source>
</evidence>
<keyword evidence="7" id="KW-0406">Ion transport</keyword>
<keyword evidence="9" id="KW-0472">Membrane</keyword>